<evidence type="ECO:0000313" key="3">
    <source>
        <dbReference type="Proteomes" id="UP000289200"/>
    </source>
</evidence>
<evidence type="ECO:0000313" key="2">
    <source>
        <dbReference type="EMBL" id="VCU07189.1"/>
    </source>
</evidence>
<dbReference type="Proteomes" id="UP000289200">
    <property type="component" value="Unassembled WGS sequence"/>
</dbReference>
<accession>A0A3S4AYB3</accession>
<dbReference type="AlphaFoldDB" id="A0A3S4AYB3"/>
<gene>
    <name evidence="2" type="ORF">RHODGE_RHODGE_00295</name>
</gene>
<keyword evidence="1" id="KW-0175">Coiled coil</keyword>
<name>A0A3S4AYB3_9BRAD</name>
<reference evidence="3" key="1">
    <citation type="submission" date="2018-10" db="EMBL/GenBank/DDBJ databases">
        <authorList>
            <person name="Peiro R."/>
            <person name="Begona"/>
            <person name="Cbmso G."/>
            <person name="Lopez M."/>
            <person name="Gonzalez S."/>
            <person name="Sacristan E."/>
            <person name="Castillo E."/>
        </authorList>
    </citation>
    <scope>NUCLEOTIDE SEQUENCE [LARGE SCALE GENOMIC DNA]</scope>
</reference>
<protein>
    <submittedName>
        <fullName evidence="2">Uncharacterized protein</fullName>
    </submittedName>
</protein>
<proteinExistence type="predicted"/>
<dbReference type="EMBL" id="UWOC01000016">
    <property type="protein sequence ID" value="VCU07189.1"/>
    <property type="molecule type" value="Genomic_DNA"/>
</dbReference>
<dbReference type="RefSeq" id="WP_129607368.1">
    <property type="nucleotide sequence ID" value="NZ_UWOC01000016.1"/>
</dbReference>
<dbReference type="OrthoDB" id="8504798at2"/>
<keyword evidence="3" id="KW-1185">Reference proteome</keyword>
<evidence type="ECO:0000256" key="1">
    <source>
        <dbReference type="SAM" id="Coils"/>
    </source>
</evidence>
<sequence>MTTPPVSIHRQADEVELAALNERGHLERLRALTGRHRRSEHEMEAAERRIPILEAAARTLRWVQRHEAELRERFGLGRGEAA</sequence>
<comment type="caution">
    <text evidence="2">The sequence shown here is derived from an EMBL/GenBank/DDBJ whole genome shotgun (WGS) entry which is preliminary data.</text>
</comment>
<feature type="coiled-coil region" evidence="1">
    <location>
        <begin position="29"/>
        <end position="56"/>
    </location>
</feature>
<organism evidence="2 3">
    <name type="scientific">Rhodoplanes serenus</name>
    <dbReference type="NCBI Taxonomy" id="200615"/>
    <lineage>
        <taxon>Bacteria</taxon>
        <taxon>Pseudomonadati</taxon>
        <taxon>Pseudomonadota</taxon>
        <taxon>Alphaproteobacteria</taxon>
        <taxon>Hyphomicrobiales</taxon>
        <taxon>Nitrobacteraceae</taxon>
        <taxon>Rhodoplanes</taxon>
    </lineage>
</organism>